<dbReference type="GO" id="GO:0016740">
    <property type="term" value="F:transferase activity"/>
    <property type="evidence" value="ECO:0007669"/>
    <property type="project" value="InterPro"/>
</dbReference>
<dbReference type="SUPFAM" id="SSF52151">
    <property type="entry name" value="FabD/lysophospholipase-like"/>
    <property type="match status" value="1"/>
</dbReference>
<dbReference type="Gene3D" id="3.40.366.10">
    <property type="entry name" value="Malonyl-Coenzyme A Acyl Carrier Protein, domain 2"/>
    <property type="match status" value="1"/>
</dbReference>
<keyword evidence="2" id="KW-1185">Reference proteome</keyword>
<organism evidence="1 2">
    <name type="scientific">Sclerotinia nivalis</name>
    <dbReference type="NCBI Taxonomy" id="352851"/>
    <lineage>
        <taxon>Eukaryota</taxon>
        <taxon>Fungi</taxon>
        <taxon>Dikarya</taxon>
        <taxon>Ascomycota</taxon>
        <taxon>Pezizomycotina</taxon>
        <taxon>Leotiomycetes</taxon>
        <taxon>Helotiales</taxon>
        <taxon>Sclerotiniaceae</taxon>
        <taxon>Sclerotinia</taxon>
    </lineage>
</organism>
<evidence type="ECO:0000313" key="2">
    <source>
        <dbReference type="Proteomes" id="UP001152300"/>
    </source>
</evidence>
<dbReference type="Proteomes" id="UP001152300">
    <property type="component" value="Unassembled WGS sequence"/>
</dbReference>
<reference evidence="1" key="1">
    <citation type="submission" date="2022-11" db="EMBL/GenBank/DDBJ databases">
        <title>Genome Resource of Sclerotinia nivalis Strain SnTB1, a Plant Pathogen Isolated from American Ginseng.</title>
        <authorList>
            <person name="Fan S."/>
        </authorList>
    </citation>
    <scope>NUCLEOTIDE SEQUENCE</scope>
    <source>
        <strain evidence="1">SnTB1</strain>
    </source>
</reference>
<name>A0A9X0DKV2_9HELO</name>
<dbReference type="EMBL" id="JAPEIS010000004">
    <property type="protein sequence ID" value="KAJ8066769.1"/>
    <property type="molecule type" value="Genomic_DNA"/>
</dbReference>
<evidence type="ECO:0000313" key="1">
    <source>
        <dbReference type="EMBL" id="KAJ8066769.1"/>
    </source>
</evidence>
<dbReference type="InterPro" id="IPR016035">
    <property type="entry name" value="Acyl_Trfase/lysoPLipase"/>
</dbReference>
<dbReference type="InterPro" id="IPR001227">
    <property type="entry name" value="Ac_transferase_dom_sf"/>
</dbReference>
<evidence type="ECO:0008006" key="3">
    <source>
        <dbReference type="Google" id="ProtNLM"/>
    </source>
</evidence>
<protein>
    <recommendedName>
        <fullName evidence="3">Malonyl-CoA:ACP transacylase (MAT) domain-containing protein</fullName>
    </recommendedName>
</protein>
<dbReference type="OrthoDB" id="4510994at2759"/>
<gene>
    <name evidence="1" type="ORF">OCU04_004157</name>
</gene>
<dbReference type="AlphaFoldDB" id="A0A9X0DKV2"/>
<accession>A0A9X0DKV2</accession>
<sequence>MVFSGQGAQWPEMGRDILLKDPEFRKDIAEMGQILQSLIHPPSWTLAGKTRSRSQSFFSPYKSCMTPANSCLYCNSGAPSST</sequence>
<proteinExistence type="predicted"/>
<comment type="caution">
    <text evidence="1">The sequence shown here is derived from an EMBL/GenBank/DDBJ whole genome shotgun (WGS) entry which is preliminary data.</text>
</comment>